<evidence type="ECO:0000313" key="3">
    <source>
        <dbReference type="EMBL" id="RAL69697.1"/>
    </source>
</evidence>
<dbReference type="EMBL" id="QGLC01000009">
    <property type="protein sequence ID" value="RAL69697.1"/>
    <property type="molecule type" value="Genomic_DNA"/>
</dbReference>
<name>A0A142V9V9_9CHLR</name>
<dbReference type="Proteomes" id="UP000249146">
    <property type="component" value="Unassembled WGS sequence"/>
</dbReference>
<sequence length="42" mass="4817">MSIYSKLSLAIHKSFYFIGSFKYICLFDLTSGLSFWCSIKIG</sequence>
<dbReference type="EMBL" id="CP011127">
    <property type="protein sequence ID" value="AMU86568.1"/>
    <property type="molecule type" value="Genomic_DNA"/>
</dbReference>
<accession>A0A142V9V9</accession>
<evidence type="ECO:0000313" key="4">
    <source>
        <dbReference type="EMBL" id="RAL71024.1"/>
    </source>
</evidence>
<reference evidence="6 7" key="2">
    <citation type="submission" date="2018-05" db="EMBL/GenBank/DDBJ databases">
        <title>Draft genome sequences of Dehalococcoides mccartyi strains RC and KS.</title>
        <authorList>
            <person name="Higgins S.A."/>
            <person name="Padilla-Crespo E."/>
            <person name="Loeffler F.E."/>
        </authorList>
    </citation>
    <scope>NUCLEOTIDE SEQUENCE [LARGE SCALE GENOMIC DNA]</scope>
    <source>
        <strain evidence="4 6">KS</strain>
        <strain evidence="3 7">RC</strain>
    </source>
</reference>
<protein>
    <submittedName>
        <fullName evidence="2">Uncharacterized protein</fullName>
    </submittedName>
</protein>
<dbReference type="Proteomes" id="UP000248786">
    <property type="component" value="Unassembled WGS sequence"/>
</dbReference>
<proteinExistence type="predicted"/>
<evidence type="ECO:0000256" key="1">
    <source>
        <dbReference type="SAM" id="Phobius"/>
    </source>
</evidence>
<dbReference type="AlphaFoldDB" id="A0A142V9V9"/>
<dbReference type="PATRIC" id="fig|61435.8.peg.740"/>
<reference evidence="2 5" key="1">
    <citation type="submission" date="2015-03" db="EMBL/GenBank/DDBJ databases">
        <title>Genomic characterization of Dehalococcoides mccartyi strain 11a5, an unusal plasmid-containing chloroethene dechlorinator.</title>
        <authorList>
            <person name="Zhao S."/>
            <person name="Ding C."/>
            <person name="He J."/>
        </authorList>
    </citation>
    <scope>NUCLEOTIDE SEQUENCE [LARGE SCALE GENOMIC DNA]</scope>
    <source>
        <strain evidence="2 5">11a5</strain>
    </source>
</reference>
<dbReference type="EMBL" id="QGLD01000008">
    <property type="protein sequence ID" value="RAL71024.1"/>
    <property type="molecule type" value="Genomic_DNA"/>
</dbReference>
<keyword evidence="1" id="KW-0812">Transmembrane</keyword>
<dbReference type="Proteomes" id="UP000076394">
    <property type="component" value="Chromosome"/>
</dbReference>
<organism evidence="2 5">
    <name type="scientific">Dehalococcoides mccartyi</name>
    <dbReference type="NCBI Taxonomy" id="61435"/>
    <lineage>
        <taxon>Bacteria</taxon>
        <taxon>Bacillati</taxon>
        <taxon>Chloroflexota</taxon>
        <taxon>Dehalococcoidia</taxon>
        <taxon>Dehalococcoidales</taxon>
        <taxon>Dehalococcoidaceae</taxon>
        <taxon>Dehalococcoides</taxon>
    </lineage>
</organism>
<keyword evidence="1" id="KW-0472">Membrane</keyword>
<evidence type="ECO:0000313" key="6">
    <source>
        <dbReference type="Proteomes" id="UP000248786"/>
    </source>
</evidence>
<evidence type="ECO:0000313" key="5">
    <source>
        <dbReference type="Proteomes" id="UP000076394"/>
    </source>
</evidence>
<gene>
    <name evidence="4" type="ORF">C1G86_0778</name>
    <name evidence="3" type="ORF">C1G87_0776</name>
    <name evidence="2" type="ORF">Dm11a5_0742</name>
</gene>
<feature type="transmembrane region" description="Helical" evidence="1">
    <location>
        <begin position="15"/>
        <end position="39"/>
    </location>
</feature>
<keyword evidence="1" id="KW-1133">Transmembrane helix</keyword>
<evidence type="ECO:0000313" key="7">
    <source>
        <dbReference type="Proteomes" id="UP000249146"/>
    </source>
</evidence>
<evidence type="ECO:0000313" key="2">
    <source>
        <dbReference type="EMBL" id="AMU86568.1"/>
    </source>
</evidence>